<protein>
    <submittedName>
        <fullName evidence="2">Uncharacterized protein</fullName>
    </submittedName>
</protein>
<proteinExistence type="predicted"/>
<name>A0A914P444_9BILA</name>
<evidence type="ECO:0000313" key="1">
    <source>
        <dbReference type="Proteomes" id="UP000887578"/>
    </source>
</evidence>
<reference evidence="2" key="1">
    <citation type="submission" date="2022-11" db="UniProtKB">
        <authorList>
            <consortium name="WormBaseParasite"/>
        </authorList>
    </citation>
    <scope>IDENTIFICATION</scope>
</reference>
<sequence>MKVIDTPYNNGPLCHDPLIEKLFGIQIFLETYISKIRIRCIKYTSNRLLTDNEKVLYKAYEKEIENYAQNGFDKFTIQTTVDREHWLN</sequence>
<dbReference type="WBParaSite" id="PDA_v2.g12636.t1">
    <property type="protein sequence ID" value="PDA_v2.g12636.t1"/>
    <property type="gene ID" value="PDA_v2.g12636"/>
</dbReference>
<dbReference type="AlphaFoldDB" id="A0A914P444"/>
<keyword evidence="1" id="KW-1185">Reference proteome</keyword>
<dbReference type="Proteomes" id="UP000887578">
    <property type="component" value="Unplaced"/>
</dbReference>
<evidence type="ECO:0000313" key="2">
    <source>
        <dbReference type="WBParaSite" id="PDA_v2.g12636.t1"/>
    </source>
</evidence>
<accession>A0A914P444</accession>
<organism evidence="1 2">
    <name type="scientific">Panagrolaimus davidi</name>
    <dbReference type="NCBI Taxonomy" id="227884"/>
    <lineage>
        <taxon>Eukaryota</taxon>
        <taxon>Metazoa</taxon>
        <taxon>Ecdysozoa</taxon>
        <taxon>Nematoda</taxon>
        <taxon>Chromadorea</taxon>
        <taxon>Rhabditida</taxon>
        <taxon>Tylenchina</taxon>
        <taxon>Panagrolaimomorpha</taxon>
        <taxon>Panagrolaimoidea</taxon>
        <taxon>Panagrolaimidae</taxon>
        <taxon>Panagrolaimus</taxon>
    </lineage>
</organism>